<dbReference type="SFLD" id="SFLDS00003">
    <property type="entry name" value="Haloacid_Dehalogenase"/>
    <property type="match status" value="1"/>
</dbReference>
<dbReference type="InterPro" id="IPR027256">
    <property type="entry name" value="P-typ_ATPase_IB"/>
</dbReference>
<evidence type="ECO:0000256" key="11">
    <source>
        <dbReference type="SAM" id="MobiDB-lite"/>
    </source>
</evidence>
<feature type="transmembrane region" description="Helical" evidence="10">
    <location>
        <begin position="96"/>
        <end position="113"/>
    </location>
</feature>
<dbReference type="GO" id="GO:0019829">
    <property type="term" value="F:ATPase-coupled monoatomic cation transmembrane transporter activity"/>
    <property type="evidence" value="ECO:0007669"/>
    <property type="project" value="InterPro"/>
</dbReference>
<dbReference type="SUPFAM" id="SSF81665">
    <property type="entry name" value="Calcium ATPase, transmembrane domain M"/>
    <property type="match status" value="1"/>
</dbReference>
<dbReference type="NCBIfam" id="TIGR01512">
    <property type="entry name" value="ATPase-IB2_Cd"/>
    <property type="match status" value="1"/>
</dbReference>
<dbReference type="Pfam" id="PF00122">
    <property type="entry name" value="E1-E2_ATPase"/>
    <property type="match status" value="1"/>
</dbReference>
<keyword evidence="9 10" id="KW-0472">Membrane</keyword>
<dbReference type="NCBIfam" id="TIGR01494">
    <property type="entry name" value="ATPase_P-type"/>
    <property type="match status" value="1"/>
</dbReference>
<dbReference type="GO" id="GO:0046872">
    <property type="term" value="F:metal ion binding"/>
    <property type="evidence" value="ECO:0007669"/>
    <property type="project" value="UniProtKB-KW"/>
</dbReference>
<dbReference type="GO" id="GO:0005524">
    <property type="term" value="F:ATP binding"/>
    <property type="evidence" value="ECO:0007669"/>
    <property type="project" value="UniProtKB-UniRule"/>
</dbReference>
<sequence length="905" mass="97687">MASNTKDNDKNFQKSYFDVLGICCTSEVPLIEKILRPLDGVHEVSVIVPSRTVIVIHDNLLISQTQIVKALNQARLEANVRAYGEEKHEKRWPSPYTIVCGLLLAVSFFKYFFHPLKWVALGAVAVGLPPIIFRSIAAIRNFTLDINILLLIAVGGSIALGDYWEAGTIVFLFTIAEWLQTRASKKANAVMSSLMNMAPQKAVLAETGQVVNTIDVNINTIIAVKAGEVIPIDGVVVEGSCEVDEKALTGEPFPAAKQDQSNVWAGTINLNGYISVQTTALSEDCMMTQMAKLVEEAQNSKSRTQTIIDECAKYYTPVVVLISIGLVAVPTVLRTHNLKHWVYLALVVLVSACPCALILSTPVATFCALAKAATAGLLIKGGEYLEILAKIKTVAFDKTGTITRGEFSVTNFQSINPEISENTLLHWVSSIESKSSHPMAAALVDYGRLNSIKPQPENVKDFQNFPGEGIYGVVEGKQIFVGNMKIATRAGCKAVPPQDDGTKGVTKGYILLEASLVGKFSLSDTCRSGVAEAIKDLKSLGIKTAILTGDSQAAATWVQDQLGGAIDVVHAELLPEDKVRIIKDLKEERPTAMVGDGVNDAPALATADIGISMGVSGSALANETGHVTLMSNDIRKIPQAIQLARKTRWKIMENVGLSVVTKAVIVALAFSGHPVLWAAVLADVGTCLLVILNSMLILRGSHKHGKKCHRLAHSVHEHDCHGKSHSHRPKHCDHKKDGCHDKSHSENGERGSAAPSHASHVVQIESGAGACTNRTNRDECLTCIKQDFVNGPGAVSCRLKEDNHVHSVSATCEATDHHNHGPLQSIRVDNKSISSCCHNEHGRECKKQVSTLTMADSKDLTMMHVCSSLEKREVGACCRSYRMECEGTQGYLCGGIGTLSEIVTE</sequence>
<evidence type="ECO:0000256" key="8">
    <source>
        <dbReference type="ARBA" id="ARBA00022989"/>
    </source>
</evidence>
<dbReference type="CDD" id="cd02079">
    <property type="entry name" value="P-type_ATPase_HM"/>
    <property type="match status" value="1"/>
</dbReference>
<dbReference type="InterPro" id="IPR001757">
    <property type="entry name" value="P_typ_ATPase"/>
</dbReference>
<dbReference type="SUPFAM" id="SSF55008">
    <property type="entry name" value="HMA, heavy metal-associated domain"/>
    <property type="match status" value="1"/>
</dbReference>
<dbReference type="FunFam" id="3.40.1110.10:FF:000043">
    <property type="entry name" value="Putative cadmium/zinc-transporting ATPase 3"/>
    <property type="match status" value="1"/>
</dbReference>
<dbReference type="NCBIfam" id="TIGR01525">
    <property type="entry name" value="ATPase-IB_hvy"/>
    <property type="match status" value="1"/>
</dbReference>
<dbReference type="PANTHER" id="PTHR48085">
    <property type="entry name" value="CADMIUM/ZINC-TRANSPORTING ATPASE HMA2-RELATED"/>
    <property type="match status" value="1"/>
</dbReference>
<dbReference type="InterPro" id="IPR059000">
    <property type="entry name" value="ATPase_P-type_domA"/>
</dbReference>
<dbReference type="SFLD" id="SFLDG00002">
    <property type="entry name" value="C1.7:_P-type_atpase_like"/>
    <property type="match status" value="1"/>
</dbReference>
<reference evidence="13 14" key="1">
    <citation type="submission" date="2024-01" db="EMBL/GenBank/DDBJ databases">
        <title>Genome assemblies of Stephania.</title>
        <authorList>
            <person name="Yang L."/>
        </authorList>
    </citation>
    <scope>NUCLEOTIDE SEQUENCE [LARGE SCALE GENOMIC DNA]</scope>
    <source>
        <strain evidence="13">QJT</strain>
        <tissue evidence="13">Leaf</tissue>
    </source>
</reference>
<evidence type="ECO:0000313" key="13">
    <source>
        <dbReference type="EMBL" id="KAK9097534.1"/>
    </source>
</evidence>
<dbReference type="Proteomes" id="UP001417504">
    <property type="component" value="Unassembled WGS sequence"/>
</dbReference>
<keyword evidence="3 10" id="KW-0812">Transmembrane</keyword>
<dbReference type="InterPro" id="IPR018303">
    <property type="entry name" value="ATPase_P-typ_P_site"/>
</dbReference>
<dbReference type="InterPro" id="IPR008250">
    <property type="entry name" value="ATPase_P-typ_transduc_dom_A_sf"/>
</dbReference>
<gene>
    <name evidence="13" type="ORF">Sjap_023031</name>
</gene>
<evidence type="ECO:0000256" key="2">
    <source>
        <dbReference type="ARBA" id="ARBA00006024"/>
    </source>
</evidence>
<feature type="transmembrane region" description="Helical" evidence="10">
    <location>
        <begin position="651"/>
        <end position="670"/>
    </location>
</feature>
<dbReference type="InterPro" id="IPR036163">
    <property type="entry name" value="HMA_dom_sf"/>
</dbReference>
<keyword evidence="4 10" id="KW-0479">Metal-binding</keyword>
<dbReference type="Gene3D" id="3.40.1110.10">
    <property type="entry name" value="Calcium-transporting ATPase, cytoplasmic domain N"/>
    <property type="match status" value="1"/>
</dbReference>
<name>A0AAP0EQH0_9MAGN</name>
<dbReference type="SUPFAM" id="SSF81653">
    <property type="entry name" value="Calcium ATPase, transduction domain A"/>
    <property type="match status" value="1"/>
</dbReference>
<feature type="transmembrane region" description="Helical" evidence="10">
    <location>
        <begin position="119"/>
        <end position="137"/>
    </location>
</feature>
<evidence type="ECO:0000259" key="12">
    <source>
        <dbReference type="PROSITE" id="PS50846"/>
    </source>
</evidence>
<dbReference type="InterPro" id="IPR023214">
    <property type="entry name" value="HAD_sf"/>
</dbReference>
<dbReference type="Pfam" id="PF00702">
    <property type="entry name" value="Hydrolase"/>
    <property type="match status" value="1"/>
</dbReference>
<keyword evidence="7" id="KW-1278">Translocase</keyword>
<evidence type="ECO:0000256" key="9">
    <source>
        <dbReference type="ARBA" id="ARBA00023136"/>
    </source>
</evidence>
<evidence type="ECO:0000256" key="3">
    <source>
        <dbReference type="ARBA" id="ARBA00022692"/>
    </source>
</evidence>
<protein>
    <recommendedName>
        <fullName evidence="12">HMA domain-containing protein</fullName>
    </recommendedName>
</protein>
<dbReference type="Gene3D" id="2.70.150.10">
    <property type="entry name" value="Calcium-transporting ATPase, cytoplasmic transduction domain A"/>
    <property type="match status" value="1"/>
</dbReference>
<dbReference type="InterPro" id="IPR044492">
    <property type="entry name" value="P_typ_ATPase_HD_dom"/>
</dbReference>
<organism evidence="13 14">
    <name type="scientific">Stephania japonica</name>
    <dbReference type="NCBI Taxonomy" id="461633"/>
    <lineage>
        <taxon>Eukaryota</taxon>
        <taxon>Viridiplantae</taxon>
        <taxon>Streptophyta</taxon>
        <taxon>Embryophyta</taxon>
        <taxon>Tracheophyta</taxon>
        <taxon>Spermatophyta</taxon>
        <taxon>Magnoliopsida</taxon>
        <taxon>Ranunculales</taxon>
        <taxon>Menispermaceae</taxon>
        <taxon>Menispermoideae</taxon>
        <taxon>Cissampelideae</taxon>
        <taxon>Stephania</taxon>
    </lineage>
</organism>
<evidence type="ECO:0000256" key="10">
    <source>
        <dbReference type="RuleBase" id="RU362081"/>
    </source>
</evidence>
<dbReference type="FunFam" id="2.70.150.10:FF:000002">
    <property type="entry name" value="Copper-transporting ATPase 1, putative"/>
    <property type="match status" value="1"/>
</dbReference>
<evidence type="ECO:0000256" key="6">
    <source>
        <dbReference type="ARBA" id="ARBA00022840"/>
    </source>
</evidence>
<dbReference type="GO" id="GO:0016887">
    <property type="term" value="F:ATP hydrolysis activity"/>
    <property type="evidence" value="ECO:0007669"/>
    <property type="project" value="InterPro"/>
</dbReference>
<dbReference type="SFLD" id="SFLDF00027">
    <property type="entry name" value="p-type_atpase"/>
    <property type="match status" value="1"/>
</dbReference>
<accession>A0AAP0EQH0</accession>
<proteinExistence type="inferred from homology"/>
<feature type="domain" description="HMA" evidence="12">
    <location>
        <begin position="13"/>
        <end position="79"/>
    </location>
</feature>
<dbReference type="InterPro" id="IPR023299">
    <property type="entry name" value="ATPase_P-typ_cyto_dom_N"/>
</dbReference>
<feature type="transmembrane region" description="Helical" evidence="10">
    <location>
        <begin position="676"/>
        <end position="698"/>
    </location>
</feature>
<dbReference type="PRINTS" id="PR00119">
    <property type="entry name" value="CATATPASE"/>
</dbReference>
<dbReference type="PROSITE" id="PS00154">
    <property type="entry name" value="ATPASE_E1_E2"/>
    <property type="match status" value="1"/>
</dbReference>
<dbReference type="EMBL" id="JBBNAE010000009">
    <property type="protein sequence ID" value="KAK9097534.1"/>
    <property type="molecule type" value="Genomic_DNA"/>
</dbReference>
<evidence type="ECO:0000256" key="4">
    <source>
        <dbReference type="ARBA" id="ARBA00022723"/>
    </source>
</evidence>
<feature type="transmembrane region" description="Helical" evidence="10">
    <location>
        <begin position="341"/>
        <end position="370"/>
    </location>
</feature>
<comment type="subcellular location">
    <subcellularLocation>
        <location evidence="1">Membrane</location>
        <topology evidence="1">Multi-pass membrane protein</topology>
    </subcellularLocation>
</comment>
<evidence type="ECO:0000313" key="14">
    <source>
        <dbReference type="Proteomes" id="UP001417504"/>
    </source>
</evidence>
<dbReference type="SUPFAM" id="SSF56784">
    <property type="entry name" value="HAD-like"/>
    <property type="match status" value="1"/>
</dbReference>
<dbReference type="Gene3D" id="3.40.50.1000">
    <property type="entry name" value="HAD superfamily/HAD-like"/>
    <property type="match status" value="1"/>
</dbReference>
<dbReference type="InterPro" id="IPR036412">
    <property type="entry name" value="HAD-like_sf"/>
</dbReference>
<keyword evidence="8 10" id="KW-1133">Transmembrane helix</keyword>
<dbReference type="FunFam" id="3.30.70.100:FF:000022">
    <property type="entry name" value="Putative cadmium/zinc-transporting ATPase 3"/>
    <property type="match status" value="1"/>
</dbReference>
<comment type="caution">
    <text evidence="13">The sequence shown here is derived from an EMBL/GenBank/DDBJ whole genome shotgun (WGS) entry which is preliminary data.</text>
</comment>
<feature type="compositionally biased region" description="Basic and acidic residues" evidence="11">
    <location>
        <begin position="734"/>
        <end position="749"/>
    </location>
</feature>
<comment type="similarity">
    <text evidence="2 10">Belongs to the cation transport ATPase (P-type) (TC 3.A.3) family. Type IB subfamily.</text>
</comment>
<feature type="transmembrane region" description="Helical" evidence="10">
    <location>
        <begin position="311"/>
        <end position="329"/>
    </location>
</feature>
<feature type="compositionally biased region" description="Basic residues" evidence="11">
    <location>
        <begin position="723"/>
        <end position="733"/>
    </location>
</feature>
<dbReference type="InterPro" id="IPR051014">
    <property type="entry name" value="Cation_Transport_ATPase_IB"/>
</dbReference>
<keyword evidence="14" id="KW-1185">Reference proteome</keyword>
<dbReference type="InterPro" id="IPR006121">
    <property type="entry name" value="HMA_dom"/>
</dbReference>
<evidence type="ECO:0000256" key="5">
    <source>
        <dbReference type="ARBA" id="ARBA00022741"/>
    </source>
</evidence>
<dbReference type="AlphaFoldDB" id="A0AAP0EQH0"/>
<dbReference type="CDD" id="cd00371">
    <property type="entry name" value="HMA"/>
    <property type="match status" value="1"/>
</dbReference>
<feature type="region of interest" description="Disordered" evidence="11">
    <location>
        <begin position="719"/>
        <end position="757"/>
    </location>
</feature>
<evidence type="ECO:0000256" key="1">
    <source>
        <dbReference type="ARBA" id="ARBA00004141"/>
    </source>
</evidence>
<evidence type="ECO:0000256" key="7">
    <source>
        <dbReference type="ARBA" id="ARBA00022967"/>
    </source>
</evidence>
<keyword evidence="5 10" id="KW-0547">Nucleotide-binding</keyword>
<dbReference type="PROSITE" id="PS50846">
    <property type="entry name" value="HMA_2"/>
    <property type="match status" value="1"/>
</dbReference>
<dbReference type="Gene3D" id="3.30.70.100">
    <property type="match status" value="1"/>
</dbReference>
<keyword evidence="6 10" id="KW-0067">ATP-binding</keyword>
<dbReference type="PANTHER" id="PTHR48085:SF5">
    <property type="entry name" value="CADMIUM_ZINC-TRANSPORTING ATPASE HMA4-RELATED"/>
    <property type="match status" value="1"/>
</dbReference>
<dbReference type="GO" id="GO:0016020">
    <property type="term" value="C:membrane"/>
    <property type="evidence" value="ECO:0007669"/>
    <property type="project" value="UniProtKB-SubCell"/>
</dbReference>
<dbReference type="InterPro" id="IPR023298">
    <property type="entry name" value="ATPase_P-typ_TM_dom_sf"/>
</dbReference>